<dbReference type="Pfam" id="PF24854">
    <property type="entry name" value="DUF7728"/>
    <property type="match status" value="1"/>
</dbReference>
<feature type="compositionally biased region" description="Basic residues" evidence="1">
    <location>
        <begin position="264"/>
        <end position="290"/>
    </location>
</feature>
<accession>A0A9P8LF03</accession>
<feature type="chain" id="PRO_5040236346" description="DUF7728 domain-containing protein" evidence="3">
    <location>
        <begin position="19"/>
        <end position="388"/>
    </location>
</feature>
<keyword evidence="3" id="KW-0732">Signal</keyword>
<keyword evidence="2" id="KW-1133">Transmembrane helix</keyword>
<evidence type="ECO:0000256" key="3">
    <source>
        <dbReference type="SAM" id="SignalP"/>
    </source>
</evidence>
<evidence type="ECO:0000313" key="5">
    <source>
        <dbReference type="EMBL" id="KAH0563027.1"/>
    </source>
</evidence>
<dbReference type="PANTHER" id="PTHR40622:SF1">
    <property type="match status" value="1"/>
</dbReference>
<dbReference type="Proteomes" id="UP000750711">
    <property type="component" value="Unassembled WGS sequence"/>
</dbReference>
<protein>
    <recommendedName>
        <fullName evidence="4">DUF7728 domain-containing protein</fullName>
    </recommendedName>
</protein>
<evidence type="ECO:0000256" key="1">
    <source>
        <dbReference type="SAM" id="MobiDB-lite"/>
    </source>
</evidence>
<dbReference type="InterPro" id="IPR056145">
    <property type="entry name" value="DUF7728"/>
</dbReference>
<comment type="caution">
    <text evidence="5">The sequence shown here is derived from an EMBL/GenBank/DDBJ whole genome shotgun (WGS) entry which is preliminary data.</text>
</comment>
<organism evidence="5 6">
    <name type="scientific">Trichoglossum hirsutum</name>
    <dbReference type="NCBI Taxonomy" id="265104"/>
    <lineage>
        <taxon>Eukaryota</taxon>
        <taxon>Fungi</taxon>
        <taxon>Dikarya</taxon>
        <taxon>Ascomycota</taxon>
        <taxon>Pezizomycotina</taxon>
        <taxon>Geoglossomycetes</taxon>
        <taxon>Geoglossales</taxon>
        <taxon>Geoglossaceae</taxon>
        <taxon>Trichoglossum</taxon>
    </lineage>
</organism>
<feature type="signal peptide" evidence="3">
    <location>
        <begin position="1"/>
        <end position="18"/>
    </location>
</feature>
<reference evidence="5" key="1">
    <citation type="submission" date="2021-03" db="EMBL/GenBank/DDBJ databases">
        <title>Comparative genomics and phylogenomic investigation of the class Geoglossomycetes provide insights into ecological specialization and systematics.</title>
        <authorList>
            <person name="Melie T."/>
            <person name="Pirro S."/>
            <person name="Miller A.N."/>
            <person name="Quandt A."/>
        </authorList>
    </citation>
    <scope>NUCLEOTIDE SEQUENCE</scope>
    <source>
        <strain evidence="5">CAQ_001_2017</strain>
    </source>
</reference>
<proteinExistence type="predicted"/>
<dbReference type="EMBL" id="JAGHQM010000265">
    <property type="protein sequence ID" value="KAH0563027.1"/>
    <property type="molecule type" value="Genomic_DNA"/>
</dbReference>
<evidence type="ECO:0000259" key="4">
    <source>
        <dbReference type="Pfam" id="PF24854"/>
    </source>
</evidence>
<feature type="region of interest" description="Disordered" evidence="1">
    <location>
        <begin position="257"/>
        <end position="290"/>
    </location>
</feature>
<feature type="domain" description="DUF7728" evidence="4">
    <location>
        <begin position="40"/>
        <end position="201"/>
    </location>
</feature>
<evidence type="ECO:0000256" key="2">
    <source>
        <dbReference type="SAM" id="Phobius"/>
    </source>
</evidence>
<dbReference type="AlphaFoldDB" id="A0A9P8LF03"/>
<evidence type="ECO:0000313" key="6">
    <source>
        <dbReference type="Proteomes" id="UP000750711"/>
    </source>
</evidence>
<keyword evidence="6" id="KW-1185">Reference proteome</keyword>
<feature type="transmembrane region" description="Helical" evidence="2">
    <location>
        <begin position="307"/>
        <end position="336"/>
    </location>
</feature>
<keyword evidence="2" id="KW-0812">Transmembrane</keyword>
<keyword evidence="2" id="KW-0472">Membrane</keyword>
<dbReference type="PANTHER" id="PTHR40622">
    <property type="match status" value="1"/>
</dbReference>
<sequence>MLFRSLTLFPLLALTAQCFLLPSSIEGEAEEFDIVNTIANTHLLKLDCPGCLFAESDGPGKGYHWDENVENSLFLNFTVSRENPEVLALNGVQLYPIQVIPPPVSALQLPSSVSLPGLSTMITASNGEDTTPFTRLRLSYEFTVRPKRSSPTGDNFEVLLLKLRILGIEGKPVTGLDTVEMTLLKSPSNRLYIGALDKTETNHDQLYPSPSAQKAGEEKECVNFPLLCKWRAILGNKISGMKSSLKGCHKFRLGHPKVGGHSGRPGKHHGHHGHHGSQGYRGHHHHHHDGHRWGKFLHQLKRVAAHILVPVFIGIAAGMAASALGMAAGLLVLFLWKKLYRGGSRGSYSVVQQSEDYQGDSKVVGQLDDKDLPEYEEVVVTGKTDGKD</sequence>
<name>A0A9P8LF03_9PEZI</name>
<gene>
    <name evidence="5" type="ORF">GP486_002400</name>
</gene>